<protein>
    <submittedName>
        <fullName evidence="2">Uncharacterized protein</fullName>
    </submittedName>
</protein>
<keyword evidence="3" id="KW-1185">Reference proteome</keyword>
<organism evidence="2 3">
    <name type="scientific">Patiria miniata</name>
    <name type="common">Bat star</name>
    <name type="synonym">Asterina miniata</name>
    <dbReference type="NCBI Taxonomy" id="46514"/>
    <lineage>
        <taxon>Eukaryota</taxon>
        <taxon>Metazoa</taxon>
        <taxon>Echinodermata</taxon>
        <taxon>Eleutherozoa</taxon>
        <taxon>Asterozoa</taxon>
        <taxon>Asteroidea</taxon>
        <taxon>Valvatacea</taxon>
        <taxon>Valvatida</taxon>
        <taxon>Asterinidae</taxon>
        <taxon>Patiria</taxon>
    </lineage>
</organism>
<sequence length="279" mass="31755">MSTPQGHQGRAVLKRKTTSSGVVGGTSGVDKIYNKVLTLFEERGLYFCTENEGTYVVQTLTRALWCITNPHSTLARKKSLPCLWHGFENFNDLKKKKHRKQCLCSSDLTRHGDEFYALQGRPSISGSKWKDVRCAVRELGECLIEYAEYLRIQAEKQNKRQKMNHCVTQLSDAASVAFRVKVSHVDDQYRQIDEVVAAQSFGESVLFDEHLHLLKPFTNRMQQMRFFEDLHLSVDVDMLKYCPGGSHVAVYVICKVPVDRPYSQAPTDAAKLLAANQMY</sequence>
<evidence type="ECO:0000256" key="1">
    <source>
        <dbReference type="SAM" id="MobiDB-lite"/>
    </source>
</evidence>
<dbReference type="EnsemblMetazoa" id="XM_038207123.1">
    <property type="protein sequence ID" value="XP_038063051.1"/>
    <property type="gene ID" value="LOC119733751"/>
</dbReference>
<proteinExistence type="predicted"/>
<dbReference type="AlphaFoldDB" id="A0A914AHP2"/>
<evidence type="ECO:0000313" key="3">
    <source>
        <dbReference type="Proteomes" id="UP000887568"/>
    </source>
</evidence>
<dbReference type="OMA" id="FCTENEG"/>
<dbReference type="RefSeq" id="XP_038063051.1">
    <property type="nucleotide sequence ID" value="XM_038207123.1"/>
</dbReference>
<dbReference type="GeneID" id="119733751"/>
<dbReference type="Proteomes" id="UP000887568">
    <property type="component" value="Unplaced"/>
</dbReference>
<name>A0A914AHP2_PATMI</name>
<reference evidence="2" key="1">
    <citation type="submission" date="2022-11" db="UniProtKB">
        <authorList>
            <consortium name="EnsemblMetazoa"/>
        </authorList>
    </citation>
    <scope>IDENTIFICATION</scope>
</reference>
<dbReference type="OrthoDB" id="10003658at2759"/>
<feature type="region of interest" description="Disordered" evidence="1">
    <location>
        <begin position="1"/>
        <end position="22"/>
    </location>
</feature>
<evidence type="ECO:0000313" key="2">
    <source>
        <dbReference type="EnsemblMetazoa" id="XP_038063051.1"/>
    </source>
</evidence>
<accession>A0A914AHP2</accession>